<keyword evidence="7 9" id="KW-1133">Transmembrane helix</keyword>
<proteinExistence type="predicted"/>
<feature type="transmembrane region" description="Helical" evidence="9">
    <location>
        <begin position="225"/>
        <end position="250"/>
    </location>
</feature>
<evidence type="ECO:0000256" key="3">
    <source>
        <dbReference type="ARBA" id="ARBA00022428"/>
    </source>
</evidence>
<dbReference type="PATRIC" id="fig|1286631.3.peg.1654"/>
<dbReference type="CDD" id="cd13962">
    <property type="entry name" value="PT_UbiA_UBIAD1"/>
    <property type="match status" value="1"/>
</dbReference>
<evidence type="ECO:0000256" key="8">
    <source>
        <dbReference type="ARBA" id="ARBA00023136"/>
    </source>
</evidence>
<dbReference type="GO" id="GO:0005886">
    <property type="term" value="C:plasma membrane"/>
    <property type="evidence" value="ECO:0007669"/>
    <property type="project" value="TreeGrafter"/>
</dbReference>
<feature type="transmembrane region" description="Helical" evidence="9">
    <location>
        <begin position="186"/>
        <end position="205"/>
    </location>
</feature>
<evidence type="ECO:0008006" key="12">
    <source>
        <dbReference type="Google" id="ProtNLM"/>
    </source>
</evidence>
<dbReference type="UniPathway" id="UPA00079"/>
<gene>
    <name evidence="10" type="ORF">X805_16810</name>
</gene>
<keyword evidence="8 9" id="KW-0472">Membrane</keyword>
<name>A0A059KNN3_9BURK</name>
<dbReference type="PIRSF" id="PIRSF005355">
    <property type="entry name" value="UBIAD1"/>
    <property type="match status" value="1"/>
</dbReference>
<comment type="subcellular location">
    <subcellularLocation>
        <location evidence="1">Membrane</location>
        <topology evidence="1">Multi-pass membrane protein</topology>
    </subcellularLocation>
</comment>
<dbReference type="GO" id="GO:0009234">
    <property type="term" value="P:menaquinone biosynthetic process"/>
    <property type="evidence" value="ECO:0007669"/>
    <property type="project" value="UniProtKB-UniPathway"/>
</dbReference>
<dbReference type="Gene3D" id="1.10.357.140">
    <property type="entry name" value="UbiA prenyltransferase"/>
    <property type="match status" value="1"/>
</dbReference>
<reference evidence="10 11" key="1">
    <citation type="journal article" date="2014" name="FEMS Microbiol. Ecol.">
        <title>Sphaerotilus natans encrusted with nanoball-shaped Fe(III) oxide minerals formed by nitrate-reducing mixotrophic Fe(II) oxidation.</title>
        <authorList>
            <person name="Park S."/>
            <person name="Kim D.H."/>
            <person name="Lee J.H."/>
            <person name="Hur H.G."/>
        </authorList>
    </citation>
    <scope>NUCLEOTIDE SEQUENCE [LARGE SCALE GENOMIC DNA]</scope>
    <source>
        <strain evidence="10 11">DSM 6575</strain>
    </source>
</reference>
<feature type="transmembrane region" description="Helical" evidence="9">
    <location>
        <begin position="129"/>
        <end position="147"/>
    </location>
</feature>
<evidence type="ECO:0000256" key="9">
    <source>
        <dbReference type="SAM" id="Phobius"/>
    </source>
</evidence>
<sequence>MPGTLRFMSSPSLALRWLAASRPGFLVVTLVATLVGIGSALACGATPRWPEALATVVLALLTHAAVNLHNDWGDALIGSDALNTGRIGPFTGGSRVVQDGVFTPEQLKTAVQMLAIVVTGGGLLLAARSGPGLLLIGLAGLLLGWAYSQPRLALMSRGWGELAVAAGWWLVVVGADFVQRRAFGEIAMIAGVSPALLIAAVLWIAEFPDARADAAVGKRTLVVRLGPVAAAWGFLLLMLAAHGWLLFWWWRLWLPGTAVQALLSLAPGLAAAALLLRHAREPERLRPAIVLTLVCAIAHGLLLAGAFLQVLMLR</sequence>
<evidence type="ECO:0000256" key="4">
    <source>
        <dbReference type="ARBA" id="ARBA00022475"/>
    </source>
</evidence>
<dbReference type="PANTHER" id="PTHR13929:SF0">
    <property type="entry name" value="UBIA PRENYLTRANSFERASE DOMAIN-CONTAINING PROTEIN 1"/>
    <property type="match status" value="1"/>
</dbReference>
<evidence type="ECO:0000256" key="2">
    <source>
        <dbReference type="ARBA" id="ARBA00004863"/>
    </source>
</evidence>
<keyword evidence="5" id="KW-0808">Transferase</keyword>
<comment type="pathway">
    <text evidence="2">Quinol/quinone metabolism; menaquinone biosynthesis.</text>
</comment>
<keyword evidence="3" id="KW-0474">Menaquinone biosynthesis</keyword>
<dbReference type="Proteomes" id="UP000026714">
    <property type="component" value="Unassembled WGS sequence"/>
</dbReference>
<evidence type="ECO:0000256" key="1">
    <source>
        <dbReference type="ARBA" id="ARBA00004141"/>
    </source>
</evidence>
<dbReference type="Pfam" id="PF01040">
    <property type="entry name" value="UbiA"/>
    <property type="match status" value="1"/>
</dbReference>
<dbReference type="EMBL" id="AZRA01000042">
    <property type="protein sequence ID" value="KDB52733.1"/>
    <property type="molecule type" value="Genomic_DNA"/>
</dbReference>
<dbReference type="InterPro" id="IPR026046">
    <property type="entry name" value="UBIAD1"/>
</dbReference>
<dbReference type="GO" id="GO:0004659">
    <property type="term" value="F:prenyltransferase activity"/>
    <property type="evidence" value="ECO:0007669"/>
    <property type="project" value="InterPro"/>
</dbReference>
<evidence type="ECO:0000256" key="7">
    <source>
        <dbReference type="ARBA" id="ARBA00022989"/>
    </source>
</evidence>
<dbReference type="InterPro" id="IPR000537">
    <property type="entry name" value="UbiA_prenyltransferase"/>
</dbReference>
<dbReference type="eggNOG" id="COG1575">
    <property type="taxonomic scope" value="Bacteria"/>
</dbReference>
<keyword evidence="11" id="KW-1185">Reference proteome</keyword>
<comment type="caution">
    <text evidence="10">The sequence shown here is derived from an EMBL/GenBank/DDBJ whole genome shotgun (WGS) entry which is preliminary data.</text>
</comment>
<evidence type="ECO:0000313" key="11">
    <source>
        <dbReference type="Proteomes" id="UP000026714"/>
    </source>
</evidence>
<feature type="transmembrane region" description="Helical" evidence="9">
    <location>
        <begin position="256"/>
        <end position="276"/>
    </location>
</feature>
<evidence type="ECO:0000256" key="5">
    <source>
        <dbReference type="ARBA" id="ARBA00022679"/>
    </source>
</evidence>
<feature type="transmembrane region" description="Helical" evidence="9">
    <location>
        <begin position="159"/>
        <end position="180"/>
    </location>
</feature>
<dbReference type="STRING" id="34103.SAMN05421778_11630"/>
<evidence type="ECO:0000256" key="6">
    <source>
        <dbReference type="ARBA" id="ARBA00022692"/>
    </source>
</evidence>
<organism evidence="10 11">
    <name type="scientific">Sphaerotilus natans subsp. natans DSM 6575</name>
    <dbReference type="NCBI Taxonomy" id="1286631"/>
    <lineage>
        <taxon>Bacteria</taxon>
        <taxon>Pseudomonadati</taxon>
        <taxon>Pseudomonadota</taxon>
        <taxon>Betaproteobacteria</taxon>
        <taxon>Burkholderiales</taxon>
        <taxon>Sphaerotilaceae</taxon>
        <taxon>Sphaerotilus</taxon>
    </lineage>
</organism>
<feature type="transmembrane region" description="Helical" evidence="9">
    <location>
        <begin position="288"/>
        <end position="312"/>
    </location>
</feature>
<protein>
    <recommendedName>
        <fullName evidence="12">Prenyltransferase</fullName>
    </recommendedName>
</protein>
<dbReference type="AlphaFoldDB" id="A0A059KNN3"/>
<dbReference type="GO" id="GO:0042371">
    <property type="term" value="P:vitamin K biosynthetic process"/>
    <property type="evidence" value="ECO:0007669"/>
    <property type="project" value="TreeGrafter"/>
</dbReference>
<dbReference type="InterPro" id="IPR044878">
    <property type="entry name" value="UbiA_sf"/>
</dbReference>
<keyword evidence="4" id="KW-1003">Cell membrane</keyword>
<dbReference type="PANTHER" id="PTHR13929">
    <property type="entry name" value="1,4-DIHYDROXY-2-NAPHTHOATE OCTAPRENYLTRANSFERASE"/>
    <property type="match status" value="1"/>
</dbReference>
<keyword evidence="6 9" id="KW-0812">Transmembrane</keyword>
<accession>A0A059KNN3</accession>
<evidence type="ECO:0000313" key="10">
    <source>
        <dbReference type="EMBL" id="KDB52733.1"/>
    </source>
</evidence>